<dbReference type="Pfam" id="PF23726">
    <property type="entry name" value="Beta-prop_RSE1_2nd"/>
    <property type="match status" value="1"/>
</dbReference>
<dbReference type="PANTHER" id="PTHR10644">
    <property type="entry name" value="DNA REPAIR/RNA PROCESSING CPSF FAMILY"/>
    <property type="match status" value="1"/>
</dbReference>
<dbReference type="InterPro" id="IPR050358">
    <property type="entry name" value="RSE1/DDB1/CFT1"/>
</dbReference>
<organism evidence="2 3">
    <name type="scientific">Tritrichomonas musculus</name>
    <dbReference type="NCBI Taxonomy" id="1915356"/>
    <lineage>
        <taxon>Eukaryota</taxon>
        <taxon>Metamonada</taxon>
        <taxon>Parabasalia</taxon>
        <taxon>Tritrichomonadida</taxon>
        <taxon>Tritrichomonadidae</taxon>
        <taxon>Tritrichomonas</taxon>
    </lineage>
</organism>
<name>A0ABR2I959_9EUKA</name>
<feature type="domain" description="RSE1/DDB1/CPSF1 second beta-propeller" evidence="1">
    <location>
        <begin position="339"/>
        <end position="617"/>
    </location>
</feature>
<evidence type="ECO:0000313" key="3">
    <source>
        <dbReference type="Proteomes" id="UP001470230"/>
    </source>
</evidence>
<comment type="caution">
    <text evidence="2">The sequence shown here is derived from an EMBL/GenBank/DDBJ whole genome shotgun (WGS) entry which is preliminary data.</text>
</comment>
<dbReference type="SUPFAM" id="SSF50978">
    <property type="entry name" value="WD40 repeat-like"/>
    <property type="match status" value="1"/>
</dbReference>
<dbReference type="Proteomes" id="UP001470230">
    <property type="component" value="Unassembled WGS sequence"/>
</dbReference>
<evidence type="ECO:0000313" key="2">
    <source>
        <dbReference type="EMBL" id="KAK8858305.1"/>
    </source>
</evidence>
<dbReference type="EMBL" id="JAPFFF010000019">
    <property type="protein sequence ID" value="KAK8858305.1"/>
    <property type="molecule type" value="Genomic_DNA"/>
</dbReference>
<dbReference type="InterPro" id="IPR058543">
    <property type="entry name" value="Beta-prop_RSE1/DDB1/CPSF1_2nd"/>
</dbReference>
<evidence type="ECO:0000259" key="1">
    <source>
        <dbReference type="Pfam" id="PF23726"/>
    </source>
</evidence>
<protein>
    <recommendedName>
        <fullName evidence="1">RSE1/DDB1/CPSF1 second beta-propeller domain-containing protein</fullName>
    </recommendedName>
</protein>
<keyword evidence="3" id="KW-1185">Reference proteome</keyword>
<dbReference type="Gene3D" id="1.10.150.910">
    <property type="match status" value="1"/>
</dbReference>
<dbReference type="Gene3D" id="2.130.10.10">
    <property type="entry name" value="YVTN repeat-like/Quinoprotein amine dehydrogenase"/>
    <property type="match status" value="2"/>
</dbReference>
<proteinExistence type="predicted"/>
<accession>A0ABR2I959</accession>
<dbReference type="InterPro" id="IPR015943">
    <property type="entry name" value="WD40/YVTN_repeat-like_dom_sf"/>
</dbReference>
<dbReference type="InterPro" id="IPR036322">
    <property type="entry name" value="WD40_repeat_dom_sf"/>
</dbReference>
<sequence>MSYVVGSLHPPSIISSVTTANIGYDALILSRGNEILISKIIDNVITKPKIFQFFGNISSICSFDTNKLAILFETEKLLAFEIISDKLNCYYKCDFNYRIGIELPKFQLSASNTLIVCHTRIRMLQIIMLNQSLSFTQLLPLSEIYLIKCFDNSLQFIVFGKNLKDNYQVVLYEVIEKNVNQIKSISFVSYDSKPSVLIISPTKFYISIDNQIEKVEDFASRNNFHHHESKIVSIFKINDDTISLYDSKNKIYNIANKNEMITLEGANEIIPIGHNFFFETSNVNDCHILKYENHIFKIFDTFAQLNCTAFMNRSQLITKSGIIRSFVNGSPTIDQMFINIDSGKSIWSTKNFFIISTFDSTIVLENKRFSQVESSFNEVSETVSIIELNDRIIIQITPDQIRLLKFTNDDKKPTFSDIQFEDHVKANQVSNYGNYFTIAFSDNSVSLYTFSFDEADIKFVKSFVADHEVSALAMNDSFMSVSYWQRSVVQTFKIATFEKVEEVNLNDQNQFFASSLLYENETLIAGCSNGEVIIISPLKKTIGIHVSSSSIKLKRIKDQILIVSDVSAFIHHQINHNRNHEEEEGEYKIEFISVSASYDAVECLGRIAFISRNGVTFLAIESSHHSHIEDSSVSFSQVVMIAVDEKNNCPTVYAVKSDSKGQSGSDKYTLFATGCKPFKLSLEIPKCMAWIFHNSDYYLAVGCQFESSGRLMLLNSKLEKVAVADLPNPIDAICSVLDVYIAVASGTTLKGYLVDDENKLVLKCSIQTRVKCASLTSPNSFAVVYADKKASASIYKMCDDQIALIASDMNPKALKFARMESETDILAIGDSSVLYDLELINGSSLKTKAAFNINCEVSAIFCSPNLAFITKSGSLQVIMKKDEIFVKIYDVMKKIVHGIGGLSIDEMRTVKKNGNSYENGCFVDGDFICLFDQLSDANQLQIARAVRIDVNQIKQYIKKYKDDLISYREKAQTHPSF</sequence>
<reference evidence="2 3" key="1">
    <citation type="submission" date="2024-04" db="EMBL/GenBank/DDBJ databases">
        <title>Tritrichomonas musculus Genome.</title>
        <authorList>
            <person name="Alves-Ferreira E."/>
            <person name="Grigg M."/>
            <person name="Lorenzi H."/>
            <person name="Galac M."/>
        </authorList>
    </citation>
    <scope>NUCLEOTIDE SEQUENCE [LARGE SCALE GENOMIC DNA]</scope>
    <source>
        <strain evidence="2 3">EAF2021</strain>
    </source>
</reference>
<gene>
    <name evidence="2" type="ORF">M9Y10_013407</name>
</gene>